<accession>Q0UYV0</accession>
<sequence>MAKRTLLTSSSIADEKETKNEKASPRHTAADMER</sequence>
<dbReference type="RefSeq" id="XP_001793653.1">
    <property type="nucleotide sequence ID" value="XM_001793601.1"/>
</dbReference>
<feature type="compositionally biased region" description="Basic and acidic residues" evidence="1">
    <location>
        <begin position="13"/>
        <end position="34"/>
    </location>
</feature>
<evidence type="ECO:0000313" key="2">
    <source>
        <dbReference type="EMBL" id="EAT89795.1"/>
    </source>
</evidence>
<dbReference type="Proteomes" id="UP000001055">
    <property type="component" value="Unassembled WGS sequence"/>
</dbReference>
<dbReference type="HOGENOM" id="CLU_3377317_0_0_1"/>
<name>Q0UYV0_PHANO</name>
<dbReference type="EMBL" id="CH445328">
    <property type="protein sequence ID" value="EAT89795.1"/>
    <property type="molecule type" value="Genomic_DNA"/>
</dbReference>
<reference evidence="3" key="1">
    <citation type="journal article" date="2007" name="Plant Cell">
        <title>Dothideomycete-plant interactions illuminated by genome sequencing and EST analysis of the wheat pathogen Stagonospora nodorum.</title>
        <authorList>
            <person name="Hane J.K."/>
            <person name="Lowe R.G."/>
            <person name="Solomon P.S."/>
            <person name="Tan K.C."/>
            <person name="Schoch C.L."/>
            <person name="Spatafora J.W."/>
            <person name="Crous P.W."/>
            <person name="Kodira C."/>
            <person name="Birren B.W."/>
            <person name="Galagan J.E."/>
            <person name="Torriani S.F."/>
            <person name="McDonald B.A."/>
            <person name="Oliver R.P."/>
        </authorList>
    </citation>
    <scope>NUCLEOTIDE SEQUENCE [LARGE SCALE GENOMIC DNA]</scope>
    <source>
        <strain evidence="3">SN15 / ATCC MYA-4574 / FGSC 10173</strain>
    </source>
</reference>
<feature type="compositionally biased region" description="Polar residues" evidence="1">
    <location>
        <begin position="1"/>
        <end position="12"/>
    </location>
</feature>
<protein>
    <submittedName>
        <fullName evidence="2">Uncharacterized protein</fullName>
    </submittedName>
</protein>
<dbReference type="AlphaFoldDB" id="Q0UYV0"/>
<organism evidence="2 3">
    <name type="scientific">Phaeosphaeria nodorum (strain SN15 / ATCC MYA-4574 / FGSC 10173)</name>
    <name type="common">Glume blotch fungus</name>
    <name type="synonym">Parastagonospora nodorum</name>
    <dbReference type="NCBI Taxonomy" id="321614"/>
    <lineage>
        <taxon>Eukaryota</taxon>
        <taxon>Fungi</taxon>
        <taxon>Dikarya</taxon>
        <taxon>Ascomycota</taxon>
        <taxon>Pezizomycotina</taxon>
        <taxon>Dothideomycetes</taxon>
        <taxon>Pleosporomycetidae</taxon>
        <taxon>Pleosporales</taxon>
        <taxon>Pleosporineae</taxon>
        <taxon>Phaeosphaeriaceae</taxon>
        <taxon>Parastagonospora</taxon>
    </lineage>
</organism>
<dbReference type="GeneID" id="5970510"/>
<dbReference type="InParanoid" id="Q0UYV0"/>
<gene>
    <name evidence="2" type="ORF">SNOG_03064</name>
</gene>
<evidence type="ECO:0000256" key="1">
    <source>
        <dbReference type="SAM" id="MobiDB-lite"/>
    </source>
</evidence>
<dbReference type="KEGG" id="pno:SNOG_03064"/>
<feature type="region of interest" description="Disordered" evidence="1">
    <location>
        <begin position="1"/>
        <end position="34"/>
    </location>
</feature>
<proteinExistence type="predicted"/>
<evidence type="ECO:0000313" key="3">
    <source>
        <dbReference type="Proteomes" id="UP000001055"/>
    </source>
</evidence>